<dbReference type="Proteomes" id="UP000775213">
    <property type="component" value="Unassembled WGS sequence"/>
</dbReference>
<evidence type="ECO:0000313" key="4">
    <source>
        <dbReference type="Proteomes" id="UP000775213"/>
    </source>
</evidence>
<evidence type="ECO:0000313" key="3">
    <source>
        <dbReference type="EMBL" id="KAH0464174.1"/>
    </source>
</evidence>
<reference evidence="3 4" key="1">
    <citation type="journal article" date="2021" name="Hortic Res">
        <title>Chromosome-scale assembly of the Dendrobium chrysotoxum genome enhances the understanding of orchid evolution.</title>
        <authorList>
            <person name="Zhang Y."/>
            <person name="Zhang G.Q."/>
            <person name="Zhang D."/>
            <person name="Liu X.D."/>
            <person name="Xu X.Y."/>
            <person name="Sun W.H."/>
            <person name="Yu X."/>
            <person name="Zhu X."/>
            <person name="Wang Z.W."/>
            <person name="Zhao X."/>
            <person name="Zhong W.Y."/>
            <person name="Chen H."/>
            <person name="Yin W.L."/>
            <person name="Huang T."/>
            <person name="Niu S.C."/>
            <person name="Liu Z.J."/>
        </authorList>
    </citation>
    <scope>NUCLEOTIDE SEQUENCE [LARGE SCALE GENOMIC DNA]</scope>
    <source>
        <strain evidence="3">Lindl</strain>
    </source>
</reference>
<feature type="coiled-coil region" evidence="1">
    <location>
        <begin position="529"/>
        <end position="563"/>
    </location>
</feature>
<feature type="compositionally biased region" description="Basic and acidic residues" evidence="2">
    <location>
        <begin position="498"/>
        <end position="515"/>
    </location>
</feature>
<protein>
    <submittedName>
        <fullName evidence="3">Uncharacterized protein</fullName>
    </submittedName>
</protein>
<evidence type="ECO:0000256" key="1">
    <source>
        <dbReference type="SAM" id="Coils"/>
    </source>
</evidence>
<keyword evidence="1" id="KW-0175">Coiled coil</keyword>
<dbReference type="AlphaFoldDB" id="A0AAV7GRU9"/>
<keyword evidence="4" id="KW-1185">Reference proteome</keyword>
<proteinExistence type="predicted"/>
<organism evidence="3 4">
    <name type="scientific">Dendrobium chrysotoxum</name>
    <name type="common">Orchid</name>
    <dbReference type="NCBI Taxonomy" id="161865"/>
    <lineage>
        <taxon>Eukaryota</taxon>
        <taxon>Viridiplantae</taxon>
        <taxon>Streptophyta</taxon>
        <taxon>Embryophyta</taxon>
        <taxon>Tracheophyta</taxon>
        <taxon>Spermatophyta</taxon>
        <taxon>Magnoliopsida</taxon>
        <taxon>Liliopsida</taxon>
        <taxon>Asparagales</taxon>
        <taxon>Orchidaceae</taxon>
        <taxon>Epidendroideae</taxon>
        <taxon>Malaxideae</taxon>
        <taxon>Dendrobiinae</taxon>
        <taxon>Dendrobium</taxon>
    </lineage>
</organism>
<comment type="caution">
    <text evidence="3">The sequence shown here is derived from an EMBL/GenBank/DDBJ whole genome shotgun (WGS) entry which is preliminary data.</text>
</comment>
<sequence>MAGKLLFSVDRDLQVEELIHSSAIQFGMGFKTLKLSVNGGIIINLAAEGENGPVVELAVGATSDLPPVLELAVGATLTPSVPSVQSEDKKIEVKSTVEKGSSSSAALFGTKSARKNYLRRIRKKITKSRKIAEQKALSLVEPEAAEELPIPASSPLLKGSRFHPLAAAAGEERVTRIASSPPSPVDYTVKRTTKEKNTLRTRMLRNIIHTCAVETGQTKEQYMRHLKEVISHKLEKEVLKEEKSEARNLTPQPVRRNKKFVKQQVASVLVDGYHWVPRLPTAKTEEIVLTGSGRSHPLSGRPPVPPSRLSKLAPVIATSKEIVKDLQSVDVKGKRSIPLDEPYVPMKISRTGCEDSPQIDVGVLTSQTPSSPVRLDIPHPVEDVTLTTTDPGTVGGEGTELEDDQEMLYQLVAEPTADDLKIQEVLTQFGDEEFEEMINYKGYLPIDIESIEGRLVDEVVQEIRDILKNKAIEAFDPEADNLMEEDSAGNICMVETRASNKDAEPSRHRSGKEEASTAVDSDSDGSIKLNEKDEYIKSLENKIEQMMLRMEQMQNQMIKAQQSQSEQL</sequence>
<feature type="region of interest" description="Disordered" evidence="2">
    <location>
        <begin position="497"/>
        <end position="529"/>
    </location>
</feature>
<accession>A0AAV7GRU9</accession>
<evidence type="ECO:0000256" key="2">
    <source>
        <dbReference type="SAM" id="MobiDB-lite"/>
    </source>
</evidence>
<dbReference type="EMBL" id="JAGFBR010000007">
    <property type="protein sequence ID" value="KAH0464174.1"/>
    <property type="molecule type" value="Genomic_DNA"/>
</dbReference>
<name>A0AAV7GRU9_DENCH</name>
<gene>
    <name evidence="3" type="ORF">IEQ34_006960</name>
</gene>